<dbReference type="InterPro" id="IPR046738">
    <property type="entry name" value="DUF6788"/>
</dbReference>
<dbReference type="EMBL" id="CP001792">
    <property type="protein sequence ID" value="ACX74560.1"/>
    <property type="molecule type" value="Genomic_DNA"/>
</dbReference>
<dbReference type="Proteomes" id="UP000000517">
    <property type="component" value="Chromosome"/>
</dbReference>
<reference evidence="2 5" key="1">
    <citation type="submission" date="2009-10" db="EMBL/GenBank/DDBJ databases">
        <title>Complete sequence of Fibrobacter succinogenes subsp. succinogenes S85.</title>
        <authorList>
            <consortium name="US DOE Joint Genome Institute"/>
            <person name="Lucas S."/>
            <person name="Copeland A."/>
            <person name="Lapidus A."/>
            <person name="Glavina del Rio T."/>
            <person name="Tice H."/>
            <person name="Bruce D."/>
            <person name="Goodwin L."/>
            <person name="Pitluck S."/>
            <person name="Chertkov O."/>
            <person name="Detter J.C."/>
            <person name="Han C."/>
            <person name="Tapia R."/>
            <person name="Larimer F."/>
            <person name="Land M."/>
            <person name="Hauser L."/>
            <person name="Kyrpides N."/>
            <person name="Mikhailova N."/>
            <person name="Weimer P.J."/>
            <person name="Stevenson D.M."/>
            <person name="Boyum J."/>
            <person name="Brumm P.I."/>
            <person name="Mead D."/>
        </authorList>
    </citation>
    <scope>NUCLEOTIDE SEQUENCE [LARGE SCALE GENOMIC DNA]</scope>
    <source>
        <strain evidence="5">ATCC 19169 / S85</strain>
        <strain evidence="2">S85</strain>
    </source>
</reference>
<reference evidence="3" key="3">
    <citation type="submission" date="2010-08" db="EMBL/GenBank/DDBJ databases">
        <authorList>
            <person name="Durkin A.S."/>
            <person name="Nelson K.E."/>
            <person name="Morrison M."/>
            <person name="Forsberg C.W."/>
            <person name="Wilson D.B."/>
            <person name="Russell J.B."/>
            <person name="Cann I.K.O."/>
            <person name="Mackie R.I."/>
            <person name="White B.A."/>
        </authorList>
    </citation>
    <scope>NUCLEOTIDE SEQUENCE</scope>
    <source>
        <strain evidence="3">S85</strain>
    </source>
</reference>
<dbReference type="KEGG" id="fsc:FSU_1400"/>
<name>C9RP96_FIBSS</name>
<dbReference type="KEGG" id="fsu:Fisuc_0954"/>
<accession>C9RP96</accession>
<reference evidence="4" key="2">
    <citation type="submission" date="2010-08" db="EMBL/GenBank/DDBJ databases">
        <title>Complete sequence of Fibrobacter succinogenes subsp. succinogenes S85.</title>
        <authorList>
            <person name="Durkin A.S."/>
            <person name="Nelson K.E."/>
            <person name="Morrison M."/>
            <person name="Forsberg C.W."/>
            <person name="Wilson D.B."/>
            <person name="Russell J.B."/>
            <person name="Cann I.K.O."/>
            <person name="Mackie R.I."/>
            <person name="White B.A."/>
        </authorList>
    </citation>
    <scope>NUCLEOTIDE SEQUENCE [LARGE SCALE GENOMIC DNA]</scope>
    <source>
        <strain evidence="4">ATCC 19169 / S85</strain>
    </source>
</reference>
<evidence type="ECO:0000313" key="2">
    <source>
        <dbReference type="EMBL" id="ACX74560.1"/>
    </source>
</evidence>
<evidence type="ECO:0000313" key="5">
    <source>
        <dbReference type="Proteomes" id="UP000001497"/>
    </source>
</evidence>
<keyword evidence="5" id="KW-1185">Reference proteome</keyword>
<dbReference type="EMBL" id="CP002158">
    <property type="protein sequence ID" value="ADL24902.1"/>
    <property type="molecule type" value="Genomic_DNA"/>
</dbReference>
<dbReference type="STRING" id="59374.FSU_1400"/>
<protein>
    <recommendedName>
        <fullName evidence="1">DUF6788 domain-containing protein</fullName>
    </recommendedName>
</protein>
<dbReference type="OrthoDB" id="9812437at2"/>
<dbReference type="AlphaFoldDB" id="C9RP96"/>
<sequence>MSVVNGILKEELDRLERLQAKYSAMLEALPKGSLRKKKIGQKVYFYLVSRKSDQVVTEYLCQGDSPEAKSFEEQDAKRRDIKSKFKSVKEDIAEIRKAIGKFARASTLQAKRHSRTHL</sequence>
<feature type="domain" description="DUF6788" evidence="1">
    <location>
        <begin position="9"/>
        <end position="68"/>
    </location>
</feature>
<evidence type="ECO:0000259" key="1">
    <source>
        <dbReference type="Pfam" id="PF20586"/>
    </source>
</evidence>
<proteinExistence type="predicted"/>
<dbReference type="Pfam" id="PF20586">
    <property type="entry name" value="DUF6788"/>
    <property type="match status" value="1"/>
</dbReference>
<dbReference type="Proteomes" id="UP000001497">
    <property type="component" value="Chromosome"/>
</dbReference>
<dbReference type="HOGENOM" id="CLU_175613_0_0_0"/>
<organism evidence="3 4">
    <name type="scientific">Fibrobacter succinogenes (strain ATCC 19169 / S85)</name>
    <dbReference type="NCBI Taxonomy" id="59374"/>
    <lineage>
        <taxon>Bacteria</taxon>
        <taxon>Pseudomonadati</taxon>
        <taxon>Fibrobacterota</taxon>
        <taxon>Fibrobacteria</taxon>
        <taxon>Fibrobacterales</taxon>
        <taxon>Fibrobacteraceae</taxon>
        <taxon>Fibrobacter</taxon>
    </lineage>
</organism>
<dbReference type="RefSeq" id="WP_014545693.1">
    <property type="nucleotide sequence ID" value="NC_013410.1"/>
</dbReference>
<evidence type="ECO:0000313" key="3">
    <source>
        <dbReference type="EMBL" id="ADL24902.1"/>
    </source>
</evidence>
<dbReference type="eggNOG" id="ENOG5033C83">
    <property type="taxonomic scope" value="Bacteria"/>
</dbReference>
<gene>
    <name evidence="2" type="ordered locus">Fisuc_0954</name>
    <name evidence="3" type="ordered locus">FSU_1400</name>
</gene>
<evidence type="ECO:0000313" key="4">
    <source>
        <dbReference type="Proteomes" id="UP000000517"/>
    </source>
</evidence>